<feature type="binding site" evidence="7">
    <location>
        <position position="20"/>
    </location>
    <ligand>
        <name>phosphoenolpyruvate</name>
        <dbReference type="ChEBI" id="CHEBI:58702"/>
    </ligand>
</feature>
<dbReference type="GO" id="GO:0009423">
    <property type="term" value="P:chorismate biosynthetic process"/>
    <property type="evidence" value="ECO:0007669"/>
    <property type="project" value="UniProtKB-UniRule"/>
</dbReference>
<dbReference type="InterPro" id="IPR013792">
    <property type="entry name" value="RNA3'P_cycl/enolpyr_Trfase_a/b"/>
</dbReference>
<feature type="active site" description="Proton acceptor" evidence="7">
    <location>
        <position position="316"/>
    </location>
</feature>
<comment type="subunit">
    <text evidence="7">Monomer.</text>
</comment>
<proteinExistence type="inferred from homology"/>
<comment type="caution">
    <text evidence="9">The sequence shown here is derived from an EMBL/GenBank/DDBJ whole genome shotgun (WGS) entry which is preliminary data.</text>
</comment>
<evidence type="ECO:0000256" key="4">
    <source>
        <dbReference type="ARBA" id="ARBA00022679"/>
    </source>
</evidence>
<comment type="caution">
    <text evidence="7">Lacks conserved residue(s) required for the propagation of feature annotation.</text>
</comment>
<evidence type="ECO:0000256" key="1">
    <source>
        <dbReference type="ARBA" id="ARBA00004811"/>
    </source>
</evidence>
<dbReference type="InterPro" id="IPR023193">
    <property type="entry name" value="EPSP_synthase_CS"/>
</dbReference>
<dbReference type="InterPro" id="IPR001986">
    <property type="entry name" value="Enolpyruvate_Tfrase_dom"/>
</dbReference>
<evidence type="ECO:0000313" key="9">
    <source>
        <dbReference type="EMBL" id="KAB7657605.1"/>
    </source>
</evidence>
<dbReference type="CDD" id="cd01556">
    <property type="entry name" value="EPSP_synthase"/>
    <property type="match status" value="1"/>
</dbReference>
<comment type="catalytic activity">
    <reaction evidence="6">
        <text>3-phosphoshikimate + phosphoenolpyruvate = 5-O-(1-carboxyvinyl)-3-phosphoshikimate + phosphate</text>
        <dbReference type="Rhea" id="RHEA:21256"/>
        <dbReference type="ChEBI" id="CHEBI:43474"/>
        <dbReference type="ChEBI" id="CHEBI:57701"/>
        <dbReference type="ChEBI" id="CHEBI:58702"/>
        <dbReference type="ChEBI" id="CHEBI:145989"/>
        <dbReference type="EC" id="2.5.1.19"/>
    </reaction>
    <physiologicalReaction direction="left-to-right" evidence="6">
        <dbReference type="Rhea" id="RHEA:21257"/>
    </physiologicalReaction>
</comment>
<feature type="binding site" evidence="7">
    <location>
        <position position="25"/>
    </location>
    <ligand>
        <name>3-phosphoshikimate</name>
        <dbReference type="ChEBI" id="CHEBI:145989"/>
    </ligand>
</feature>
<feature type="binding site" evidence="7">
    <location>
        <position position="392"/>
    </location>
    <ligand>
        <name>phosphoenolpyruvate</name>
        <dbReference type="ChEBI" id="CHEBI:58702"/>
    </ligand>
</feature>
<dbReference type="PANTHER" id="PTHR21090:SF5">
    <property type="entry name" value="PENTAFUNCTIONAL AROM POLYPEPTIDE"/>
    <property type="match status" value="1"/>
</dbReference>
<dbReference type="Gene3D" id="3.65.10.10">
    <property type="entry name" value="Enolpyruvate transferase domain"/>
    <property type="match status" value="2"/>
</dbReference>
<comment type="pathway">
    <text evidence="1 7">Metabolic intermediate biosynthesis; chorismate biosynthesis; chorismate from D-erythrose 4-phosphate and phosphoenolpyruvate: step 6/7.</text>
</comment>
<feature type="binding site" evidence="7">
    <location>
        <position position="316"/>
    </location>
    <ligand>
        <name>3-phosphoshikimate</name>
        <dbReference type="ChEBI" id="CHEBI:145989"/>
    </ligand>
</feature>
<dbReference type="GO" id="GO:0005737">
    <property type="term" value="C:cytoplasm"/>
    <property type="evidence" value="ECO:0007669"/>
    <property type="project" value="UniProtKB-SubCell"/>
</dbReference>
<evidence type="ECO:0000313" key="10">
    <source>
        <dbReference type="Proteomes" id="UP000430564"/>
    </source>
</evidence>
<dbReference type="InterPro" id="IPR006264">
    <property type="entry name" value="EPSP_synthase"/>
</dbReference>
<gene>
    <name evidence="7 9" type="primary">aroA</name>
    <name evidence="9" type="ORF">GBM95_08000</name>
</gene>
<feature type="binding site" evidence="7">
    <location>
        <position position="347"/>
    </location>
    <ligand>
        <name>phosphoenolpyruvate</name>
        <dbReference type="ChEBI" id="CHEBI:58702"/>
    </ligand>
</feature>
<comment type="similarity">
    <text evidence="2 7">Belongs to the EPSP synthase family.</text>
</comment>
<feature type="binding site" evidence="7">
    <location>
        <position position="92"/>
    </location>
    <ligand>
        <name>phosphoenolpyruvate</name>
        <dbReference type="ChEBI" id="CHEBI:58702"/>
    </ligand>
</feature>
<feature type="binding site" evidence="7">
    <location>
        <position position="190"/>
    </location>
    <ligand>
        <name>3-phosphoshikimate</name>
        <dbReference type="ChEBI" id="CHEBI:145989"/>
    </ligand>
</feature>
<dbReference type="GO" id="GO:0009073">
    <property type="term" value="P:aromatic amino acid family biosynthetic process"/>
    <property type="evidence" value="ECO:0007669"/>
    <property type="project" value="UniProtKB-KW"/>
</dbReference>
<feature type="binding site" evidence="7">
    <location>
        <position position="164"/>
    </location>
    <ligand>
        <name>3-phosphoshikimate</name>
        <dbReference type="ChEBI" id="CHEBI:145989"/>
    </ligand>
</feature>
<dbReference type="PIRSF" id="PIRSF000505">
    <property type="entry name" value="EPSPS"/>
    <property type="match status" value="1"/>
</dbReference>
<dbReference type="PANTHER" id="PTHR21090">
    <property type="entry name" value="AROM/DEHYDROQUINATE SYNTHASE"/>
    <property type="match status" value="1"/>
</dbReference>
<keyword evidence="3 7" id="KW-0028">Amino-acid biosynthesis</keyword>
<organism evidence="9 10">
    <name type="scientific">Sutterella seckii</name>
    <dbReference type="NCBI Taxonomy" id="1944635"/>
    <lineage>
        <taxon>Bacteria</taxon>
        <taxon>Pseudomonadati</taxon>
        <taxon>Pseudomonadota</taxon>
        <taxon>Betaproteobacteria</taxon>
        <taxon>Burkholderiales</taxon>
        <taxon>Sutterellaceae</taxon>
        <taxon>Sutterella</taxon>
    </lineage>
</organism>
<dbReference type="InterPro" id="IPR036968">
    <property type="entry name" value="Enolpyruvate_Tfrase_sf"/>
</dbReference>
<comment type="subcellular location">
    <subcellularLocation>
        <location evidence="7">Cytoplasm</location>
    </subcellularLocation>
</comment>
<dbReference type="GO" id="GO:0003866">
    <property type="term" value="F:3-phosphoshikimate 1-carboxyvinyltransferase activity"/>
    <property type="evidence" value="ECO:0007669"/>
    <property type="project" value="UniProtKB-UniRule"/>
</dbReference>
<dbReference type="HAMAP" id="MF_00210">
    <property type="entry name" value="EPSP_synth"/>
    <property type="match status" value="1"/>
</dbReference>
<dbReference type="UniPathway" id="UPA00053">
    <property type="reaction ID" value="UER00089"/>
</dbReference>
<evidence type="ECO:0000256" key="2">
    <source>
        <dbReference type="ARBA" id="ARBA00009948"/>
    </source>
</evidence>
<feature type="binding site" evidence="7">
    <location>
        <position position="418"/>
    </location>
    <ligand>
        <name>phosphoenolpyruvate</name>
        <dbReference type="ChEBI" id="CHEBI:58702"/>
    </ligand>
</feature>
<dbReference type="EMBL" id="WEHX01000054">
    <property type="protein sequence ID" value="KAB7657605.1"/>
    <property type="molecule type" value="Genomic_DNA"/>
</dbReference>
<sequence length="437" mass="45446">MIVTVTPRFLSGKIPAIASKSYAHRLLIAAALSESPAHVSCSTRSEDIDATCRVLRGLSARVTQGNAGDADVLPIDRDHLPVLPEVDCGESGTTLRYLIPVAAALGCGAKFICRGRLPSRPVEPLAGELKRHGIRLTTLPGEGFVVEGKLAPGAYSLPGNVSSQFIGGLLYALAILEGTSTLAITKGFESEPYVRMTLEVLEAAGVAIREEKGPEGLPVWTVAGRGKLHAGPELVVEGDWSNAAFWLAAGALAGDEGETIEVTGIRRDSLQGDRAVAEILARFGARVIQTESATSVMSALPGALRGIEIDAAQIPDLVPILAVVAGAASGTTRFTNAGRLRIKESDRLKSTSALLSLLGVPHEEEPAGLVVHGLGSAGKFRGGEIQGFGDHRIVMAAAVAAASGGAHVRISGAEAFRKSYPKFLEDFAKLGGLCSAE</sequence>
<feature type="domain" description="Enolpyruvate transferase" evidence="8">
    <location>
        <begin position="9"/>
        <end position="426"/>
    </location>
</feature>
<feature type="binding site" evidence="7">
    <location>
        <position position="164"/>
    </location>
    <ligand>
        <name>phosphoenolpyruvate</name>
        <dbReference type="ChEBI" id="CHEBI:58702"/>
    </ligand>
</feature>
<dbReference type="OrthoDB" id="9809920at2"/>
<keyword evidence="7" id="KW-0963">Cytoplasm</keyword>
<evidence type="ECO:0000259" key="8">
    <source>
        <dbReference type="Pfam" id="PF00275"/>
    </source>
</evidence>
<dbReference type="EC" id="2.5.1.19" evidence="7"/>
<name>A0A6I1EN98_9BURK</name>
<dbReference type="NCBIfam" id="TIGR01356">
    <property type="entry name" value="aroA"/>
    <property type="match status" value="1"/>
</dbReference>
<dbReference type="SUPFAM" id="SSF55205">
    <property type="entry name" value="EPT/RTPC-like"/>
    <property type="match status" value="1"/>
</dbReference>
<feature type="binding site" evidence="7">
    <location>
        <position position="21"/>
    </location>
    <ligand>
        <name>3-phosphoshikimate</name>
        <dbReference type="ChEBI" id="CHEBI:145989"/>
    </ligand>
</feature>
<evidence type="ECO:0000256" key="5">
    <source>
        <dbReference type="ARBA" id="ARBA00023141"/>
    </source>
</evidence>
<feature type="binding site" evidence="7">
    <location>
        <position position="162"/>
    </location>
    <ligand>
        <name>3-phosphoshikimate</name>
        <dbReference type="ChEBI" id="CHEBI:145989"/>
    </ligand>
</feature>
<comment type="function">
    <text evidence="7">Catalyzes the transfer of the enolpyruvyl moiety of phosphoenolpyruvate (PEP) to the 5-hydroxyl of shikimate-3-phosphate (S3P) to produce enolpyruvyl shikimate-3-phosphate and inorganic phosphate.</text>
</comment>
<keyword evidence="5 7" id="KW-0057">Aromatic amino acid biosynthesis</keyword>
<keyword evidence="4 7" id="KW-0808">Transferase</keyword>
<dbReference type="PROSITE" id="PS00885">
    <property type="entry name" value="EPSP_SYNTHASE_2"/>
    <property type="match status" value="1"/>
</dbReference>
<dbReference type="Pfam" id="PF00275">
    <property type="entry name" value="EPSP_synthase"/>
    <property type="match status" value="1"/>
</dbReference>
<accession>A0A6I1EN98</accession>
<dbReference type="Proteomes" id="UP000430564">
    <property type="component" value="Unassembled WGS sequence"/>
</dbReference>
<feature type="binding site" evidence="7">
    <location>
        <position position="163"/>
    </location>
    <ligand>
        <name>3-phosphoshikimate</name>
        <dbReference type="ChEBI" id="CHEBI:145989"/>
    </ligand>
</feature>
<evidence type="ECO:0000256" key="6">
    <source>
        <dbReference type="ARBA" id="ARBA00044633"/>
    </source>
</evidence>
<dbReference type="GO" id="GO:0008652">
    <property type="term" value="P:amino acid biosynthetic process"/>
    <property type="evidence" value="ECO:0007669"/>
    <property type="project" value="UniProtKB-KW"/>
</dbReference>
<evidence type="ECO:0000256" key="7">
    <source>
        <dbReference type="HAMAP-Rule" id="MF_00210"/>
    </source>
</evidence>
<dbReference type="AlphaFoldDB" id="A0A6I1EN98"/>
<feature type="binding site" evidence="7">
    <location>
        <position position="20"/>
    </location>
    <ligand>
        <name>3-phosphoshikimate</name>
        <dbReference type="ChEBI" id="CHEBI:145989"/>
    </ligand>
</feature>
<feature type="binding site" evidence="7">
    <location>
        <position position="120"/>
    </location>
    <ligand>
        <name>phosphoenolpyruvate</name>
        <dbReference type="ChEBI" id="CHEBI:58702"/>
    </ligand>
</feature>
<reference evidence="9 10" key="1">
    <citation type="submission" date="2019-10" db="EMBL/GenBank/DDBJ databases">
        <title>Genome diversity of Sutterella seckii.</title>
        <authorList>
            <person name="Chaplin A.V."/>
            <person name="Sokolova S.R."/>
            <person name="Mosin K.A."/>
            <person name="Ivanova E.L."/>
            <person name="Kochetkova T.O."/>
            <person name="Goltsov A.Y."/>
            <person name="Trofimov D.Y."/>
            <person name="Efimov B.A."/>
        </authorList>
    </citation>
    <scope>NUCLEOTIDE SEQUENCE [LARGE SCALE GENOMIC DNA]</scope>
    <source>
        <strain evidence="9 10">ASD393</strain>
    </source>
</reference>
<protein>
    <recommendedName>
        <fullName evidence="7">3-phosphoshikimate 1-carboxyvinyltransferase</fullName>
        <ecNumber evidence="7">2.5.1.19</ecNumber>
    </recommendedName>
    <alternativeName>
        <fullName evidence="7">5-enolpyruvylshikimate-3-phosphate synthase</fullName>
        <shortName evidence="7">EPSP synthase</shortName>
        <shortName evidence="7">EPSPS</shortName>
    </alternativeName>
</protein>
<evidence type="ECO:0000256" key="3">
    <source>
        <dbReference type="ARBA" id="ARBA00022605"/>
    </source>
</evidence>
<feature type="binding site" evidence="7">
    <location>
        <position position="343"/>
    </location>
    <ligand>
        <name>3-phosphoshikimate</name>
        <dbReference type="ChEBI" id="CHEBI:145989"/>
    </ligand>
</feature>